<proteinExistence type="predicted"/>
<gene>
    <name evidence="2" type="ORF">Atai01_24800</name>
</gene>
<accession>A0A9W6QXI5</accession>
<dbReference type="Pfam" id="PF21848">
    <property type="entry name" value="DUF6907"/>
    <property type="match status" value="1"/>
</dbReference>
<dbReference type="AlphaFoldDB" id="A0A9W6QXI5"/>
<dbReference type="Proteomes" id="UP001165136">
    <property type="component" value="Unassembled WGS sequence"/>
</dbReference>
<sequence>MRDCIPFWQIHPCPPWCAIKHTDTDHVEDRIHRPDQEFAAVPLTVNDPIHRRRPDGSAYSEPPLLRVDMEQHTRETSPRISLRETNSVGFTLTGSEALQIGRALVRAGQLANETA</sequence>
<dbReference type="InterPro" id="IPR054202">
    <property type="entry name" value="DUF6907"/>
</dbReference>
<name>A0A9W6QXI5_9PSEU</name>
<evidence type="ECO:0000313" key="2">
    <source>
        <dbReference type="EMBL" id="GLY65861.1"/>
    </source>
</evidence>
<evidence type="ECO:0000313" key="3">
    <source>
        <dbReference type="Proteomes" id="UP001165136"/>
    </source>
</evidence>
<feature type="region of interest" description="Disordered" evidence="1">
    <location>
        <begin position="42"/>
        <end position="82"/>
    </location>
</feature>
<feature type="compositionally biased region" description="Basic and acidic residues" evidence="1">
    <location>
        <begin position="67"/>
        <end position="77"/>
    </location>
</feature>
<evidence type="ECO:0000256" key="1">
    <source>
        <dbReference type="SAM" id="MobiDB-lite"/>
    </source>
</evidence>
<keyword evidence="3" id="KW-1185">Reference proteome</keyword>
<comment type="caution">
    <text evidence="2">The sequence shown here is derived from an EMBL/GenBank/DDBJ whole genome shotgun (WGS) entry which is preliminary data.</text>
</comment>
<protein>
    <submittedName>
        <fullName evidence="2">Uncharacterized protein</fullName>
    </submittedName>
</protein>
<dbReference type="EMBL" id="BSTI01000005">
    <property type="protein sequence ID" value="GLY65861.1"/>
    <property type="molecule type" value="Genomic_DNA"/>
</dbReference>
<organism evidence="2 3">
    <name type="scientific">Amycolatopsis taiwanensis</name>
    <dbReference type="NCBI Taxonomy" id="342230"/>
    <lineage>
        <taxon>Bacteria</taxon>
        <taxon>Bacillati</taxon>
        <taxon>Actinomycetota</taxon>
        <taxon>Actinomycetes</taxon>
        <taxon>Pseudonocardiales</taxon>
        <taxon>Pseudonocardiaceae</taxon>
        <taxon>Amycolatopsis</taxon>
    </lineage>
</organism>
<reference evidence="2" key="1">
    <citation type="submission" date="2023-03" db="EMBL/GenBank/DDBJ databases">
        <title>Amycolatopsis taiwanensis NBRC 103393.</title>
        <authorList>
            <person name="Ichikawa N."/>
            <person name="Sato H."/>
            <person name="Tonouchi N."/>
        </authorList>
    </citation>
    <scope>NUCLEOTIDE SEQUENCE</scope>
    <source>
        <strain evidence="2">NBRC 103393</strain>
    </source>
</reference>
<dbReference type="RefSeq" id="WP_027947394.1">
    <property type="nucleotide sequence ID" value="NZ_BSTI01000005.1"/>
</dbReference>